<dbReference type="SMART" id="SM00174">
    <property type="entry name" value="RHO"/>
    <property type="match status" value="1"/>
</dbReference>
<dbReference type="Gene3D" id="3.40.50.300">
    <property type="entry name" value="P-loop containing nucleotide triphosphate hydrolases"/>
    <property type="match status" value="1"/>
</dbReference>
<dbReference type="PANTHER" id="PTHR24072">
    <property type="entry name" value="RHO FAMILY GTPASE"/>
    <property type="match status" value="1"/>
</dbReference>
<keyword evidence="6" id="KW-1185">Reference proteome</keyword>
<dbReference type="GO" id="GO:0005525">
    <property type="term" value="F:GTP binding"/>
    <property type="evidence" value="ECO:0007669"/>
    <property type="project" value="UniProtKB-KW"/>
</dbReference>
<evidence type="ECO:0000256" key="1">
    <source>
        <dbReference type="ARBA" id="ARBA00010142"/>
    </source>
</evidence>
<evidence type="ECO:0000256" key="2">
    <source>
        <dbReference type="ARBA" id="ARBA00022741"/>
    </source>
</evidence>
<reference evidence="5" key="1">
    <citation type="submission" date="2020-06" db="EMBL/GenBank/DDBJ databases">
        <title>WGS assembly of Ceratodon purpureus strain R40.</title>
        <authorList>
            <person name="Carey S.B."/>
            <person name="Jenkins J."/>
            <person name="Shu S."/>
            <person name="Lovell J.T."/>
            <person name="Sreedasyam A."/>
            <person name="Maumus F."/>
            <person name="Tiley G.P."/>
            <person name="Fernandez-Pozo N."/>
            <person name="Barry K."/>
            <person name="Chen C."/>
            <person name="Wang M."/>
            <person name="Lipzen A."/>
            <person name="Daum C."/>
            <person name="Saski C.A."/>
            <person name="Payton A.C."/>
            <person name="Mcbreen J.C."/>
            <person name="Conrad R.E."/>
            <person name="Kollar L.M."/>
            <person name="Olsson S."/>
            <person name="Huttunen S."/>
            <person name="Landis J.B."/>
            <person name="Wickett N.J."/>
            <person name="Johnson M.G."/>
            <person name="Rensing S.A."/>
            <person name="Grimwood J."/>
            <person name="Schmutz J."/>
            <person name="Mcdaniel S.F."/>
        </authorList>
    </citation>
    <scope>NUCLEOTIDE SEQUENCE</scope>
    <source>
        <strain evidence="5">R40</strain>
    </source>
</reference>
<dbReference type="GO" id="GO:0007264">
    <property type="term" value="P:small GTPase-mediated signal transduction"/>
    <property type="evidence" value="ECO:0007669"/>
    <property type="project" value="InterPro"/>
</dbReference>
<protein>
    <submittedName>
        <fullName evidence="5">Uncharacterized protein</fullName>
    </submittedName>
</protein>
<dbReference type="EMBL" id="CM026422">
    <property type="protein sequence ID" value="KAG0586030.1"/>
    <property type="molecule type" value="Genomic_DNA"/>
</dbReference>
<dbReference type="AlphaFoldDB" id="A0A8T0IQK6"/>
<dbReference type="InterPro" id="IPR001806">
    <property type="entry name" value="Small_GTPase"/>
</dbReference>
<comment type="caution">
    <text evidence="5">The sequence shown here is derived from an EMBL/GenBank/DDBJ whole genome shotgun (WGS) entry which is preliminary data.</text>
</comment>
<dbReference type="Pfam" id="PF00071">
    <property type="entry name" value="Ras"/>
    <property type="match status" value="1"/>
</dbReference>
<dbReference type="Proteomes" id="UP000822688">
    <property type="component" value="Chromosome 2"/>
</dbReference>
<organism evidence="5 6">
    <name type="scientific">Ceratodon purpureus</name>
    <name type="common">Fire moss</name>
    <name type="synonym">Dicranum purpureum</name>
    <dbReference type="NCBI Taxonomy" id="3225"/>
    <lineage>
        <taxon>Eukaryota</taxon>
        <taxon>Viridiplantae</taxon>
        <taxon>Streptophyta</taxon>
        <taxon>Embryophyta</taxon>
        <taxon>Bryophyta</taxon>
        <taxon>Bryophytina</taxon>
        <taxon>Bryopsida</taxon>
        <taxon>Dicranidae</taxon>
        <taxon>Pseudoditrichales</taxon>
        <taxon>Ditrichaceae</taxon>
        <taxon>Ceratodon</taxon>
    </lineage>
</organism>
<comment type="similarity">
    <text evidence="1">Belongs to the small GTPase superfamily. Rho family.</text>
</comment>
<dbReference type="SUPFAM" id="SSF52540">
    <property type="entry name" value="P-loop containing nucleoside triphosphate hydrolases"/>
    <property type="match status" value="1"/>
</dbReference>
<name>A0A8T0IQK6_CERPU</name>
<keyword evidence="3" id="KW-0342">GTP-binding</keyword>
<proteinExistence type="inferred from homology"/>
<dbReference type="InterPro" id="IPR027417">
    <property type="entry name" value="P-loop_NTPase"/>
</dbReference>
<evidence type="ECO:0000313" key="5">
    <source>
        <dbReference type="EMBL" id="KAG0586030.1"/>
    </source>
</evidence>
<evidence type="ECO:0000256" key="3">
    <source>
        <dbReference type="ARBA" id="ARBA00023134"/>
    </source>
</evidence>
<dbReference type="InterPro" id="IPR003578">
    <property type="entry name" value="Small_GTPase_Rho"/>
</dbReference>
<dbReference type="GO" id="GO:0003924">
    <property type="term" value="F:GTPase activity"/>
    <property type="evidence" value="ECO:0007669"/>
    <property type="project" value="InterPro"/>
</dbReference>
<sequence length="90" mass="10362">MECKKADAVVLTYSCDRPQTLERLSSYWLSELRRLEIEVPIIVVGCKLDLRDDSRSSLEQVKAPPMEEFREIETCIECSALKQIQITQSV</sequence>
<evidence type="ECO:0000313" key="6">
    <source>
        <dbReference type="Proteomes" id="UP000822688"/>
    </source>
</evidence>
<keyword evidence="4" id="KW-0449">Lipoprotein</keyword>
<accession>A0A8T0IQK6</accession>
<gene>
    <name evidence="5" type="ORF">KC19_2G058000</name>
</gene>
<keyword evidence="2" id="KW-0547">Nucleotide-binding</keyword>
<evidence type="ECO:0000256" key="4">
    <source>
        <dbReference type="ARBA" id="ARBA00023288"/>
    </source>
</evidence>